<dbReference type="Pfam" id="PF16371">
    <property type="entry name" value="MetallophosN"/>
    <property type="match status" value="1"/>
</dbReference>
<dbReference type="InterPro" id="IPR029052">
    <property type="entry name" value="Metallo-depent_PP-like"/>
</dbReference>
<evidence type="ECO:0000259" key="1">
    <source>
        <dbReference type="Pfam" id="PF00149"/>
    </source>
</evidence>
<dbReference type="SUPFAM" id="SSF56300">
    <property type="entry name" value="Metallo-dependent phosphatases"/>
    <property type="match status" value="1"/>
</dbReference>
<dbReference type="Gene3D" id="2.60.40.1120">
    <property type="entry name" value="Carboxypeptidase-like, regulatory domain"/>
    <property type="match status" value="1"/>
</dbReference>
<feature type="domain" description="Calcineurin-like phosphoesterase N-terminal" evidence="3">
    <location>
        <begin position="39"/>
        <end position="115"/>
    </location>
</feature>
<protein>
    <submittedName>
        <fullName evidence="4">Calcineurin-like phosphoesterase C-terminal domain-containing protein</fullName>
    </submittedName>
</protein>
<evidence type="ECO:0000313" key="5">
    <source>
        <dbReference type="Proteomes" id="UP000725002"/>
    </source>
</evidence>
<dbReference type="PANTHER" id="PTHR43143">
    <property type="entry name" value="METALLOPHOSPHOESTERASE, CALCINEURIN SUPERFAMILY"/>
    <property type="match status" value="1"/>
</dbReference>
<feature type="domain" description="Calcineurin-like phosphoesterase" evidence="1">
    <location>
        <begin position="152"/>
        <end position="319"/>
    </location>
</feature>
<dbReference type="Pfam" id="PF00149">
    <property type="entry name" value="Metallophos"/>
    <property type="match status" value="1"/>
</dbReference>
<dbReference type="PANTHER" id="PTHR43143:SF1">
    <property type="entry name" value="SERINE_THREONINE-PROTEIN PHOSPHATASE CPPED1"/>
    <property type="match status" value="1"/>
</dbReference>
<organism evidence="4 5">
    <name type="scientific">Candidatus Cryptobacteroides avicola</name>
    <dbReference type="NCBI Taxonomy" id="2840757"/>
    <lineage>
        <taxon>Bacteria</taxon>
        <taxon>Pseudomonadati</taxon>
        <taxon>Bacteroidota</taxon>
        <taxon>Bacteroidia</taxon>
        <taxon>Bacteroidales</taxon>
        <taxon>Candidatus Cryptobacteroides</taxon>
    </lineage>
</organism>
<dbReference type="AlphaFoldDB" id="A0A940DPE4"/>
<comment type="caution">
    <text evidence="4">The sequence shown here is derived from an EMBL/GenBank/DDBJ whole genome shotgun (WGS) entry which is preliminary data.</text>
</comment>
<name>A0A940DPE4_9BACT</name>
<feature type="domain" description="Calcineurin-like phosphoesterase C-terminal" evidence="2">
    <location>
        <begin position="331"/>
        <end position="482"/>
    </location>
</feature>
<dbReference type="InterPro" id="IPR032285">
    <property type="entry name" value="Metallophos_N"/>
</dbReference>
<dbReference type="InterPro" id="IPR008969">
    <property type="entry name" value="CarboxyPept-like_regulatory"/>
</dbReference>
<dbReference type="Gene3D" id="3.60.21.10">
    <property type="match status" value="1"/>
</dbReference>
<dbReference type="Proteomes" id="UP000725002">
    <property type="component" value="Unassembled WGS sequence"/>
</dbReference>
<dbReference type="GO" id="GO:0016787">
    <property type="term" value="F:hydrolase activity"/>
    <property type="evidence" value="ECO:0007669"/>
    <property type="project" value="InterPro"/>
</dbReference>
<dbReference type="InterPro" id="IPR051918">
    <property type="entry name" value="STPP_CPPED1"/>
</dbReference>
<reference evidence="4" key="1">
    <citation type="submission" date="2020-10" db="EMBL/GenBank/DDBJ databases">
        <authorList>
            <person name="Gilroy R."/>
        </authorList>
    </citation>
    <scope>NUCLEOTIDE SEQUENCE</scope>
    <source>
        <strain evidence="4">G3-8215</strain>
    </source>
</reference>
<accession>A0A940DPE4</accession>
<gene>
    <name evidence="4" type="ORF">IAB75_00505</name>
</gene>
<evidence type="ECO:0000259" key="2">
    <source>
        <dbReference type="Pfam" id="PF16370"/>
    </source>
</evidence>
<evidence type="ECO:0000313" key="4">
    <source>
        <dbReference type="EMBL" id="MBO8482592.1"/>
    </source>
</evidence>
<dbReference type="SUPFAM" id="SSF49464">
    <property type="entry name" value="Carboxypeptidase regulatory domain-like"/>
    <property type="match status" value="1"/>
</dbReference>
<dbReference type="InterPro" id="IPR004843">
    <property type="entry name" value="Calcineurin-like_PHP"/>
</dbReference>
<dbReference type="InterPro" id="IPR032288">
    <property type="entry name" value="Metallophos_C"/>
</dbReference>
<evidence type="ECO:0000259" key="3">
    <source>
        <dbReference type="Pfam" id="PF16371"/>
    </source>
</evidence>
<dbReference type="EMBL" id="JADILV010000005">
    <property type="protein sequence ID" value="MBO8482592.1"/>
    <property type="molecule type" value="Genomic_DNA"/>
</dbReference>
<sequence length="488" mass="55014">MKNIFKFCAFLAFFCILSCRKDAPGIDVKEGMNVVGYVRDDSGAPVSGAVVSDGHTCVATDADGIYQMKVPSGTRKVFVSVPSGYDIPMSSSGLPKIYNSFVLMKDKPVQSDFTLSRSGGVEDFTLFVLADVQLEHDNACAEFEDRIMPEILRYTSTLQGPVIGLSLGDMVWDQMDYMAGSYAGQIVKLGFPVFHVIGNHDYDVRALTLEDADNVFENTFGPVNWSFNYGQCHFIGINNITYTPQDKANYKREVSESTLEWLRQDLSYVPKDRLVILSMHAPSQRRDQPYSTSYLTNCEKLYDALDGYKVVIMSGHLHHNYTYTVSDDIIEHNHASLMGNDWDNNAPGLCNDGSPRGFTIYSISGNRLTDNYYKGALTDRDYQMEIYAPGEYDSQAGKGNFSSIRKNDMVVNIFNWHTDWTVKVDEDGEVTELSEDNIKAQDLNAYKLNFSFATDHIFRYAPKSENWKKITVTAKDPYGNEYTDYISH</sequence>
<proteinExistence type="predicted"/>
<reference evidence="4" key="2">
    <citation type="journal article" date="2021" name="PeerJ">
        <title>Extensive microbial diversity within the chicken gut microbiome revealed by metagenomics and culture.</title>
        <authorList>
            <person name="Gilroy R."/>
            <person name="Ravi A."/>
            <person name="Getino M."/>
            <person name="Pursley I."/>
            <person name="Horton D.L."/>
            <person name="Alikhan N.F."/>
            <person name="Baker D."/>
            <person name="Gharbi K."/>
            <person name="Hall N."/>
            <person name="Watson M."/>
            <person name="Adriaenssens E.M."/>
            <person name="Foster-Nyarko E."/>
            <person name="Jarju S."/>
            <person name="Secka A."/>
            <person name="Antonio M."/>
            <person name="Oren A."/>
            <person name="Chaudhuri R.R."/>
            <person name="La Ragione R."/>
            <person name="Hildebrand F."/>
            <person name="Pallen M.J."/>
        </authorList>
    </citation>
    <scope>NUCLEOTIDE SEQUENCE</scope>
    <source>
        <strain evidence="4">G3-8215</strain>
    </source>
</reference>
<dbReference type="Pfam" id="PF16370">
    <property type="entry name" value="MetallophosC"/>
    <property type="match status" value="1"/>
</dbReference>